<dbReference type="InterPro" id="IPR005158">
    <property type="entry name" value="BTAD"/>
</dbReference>
<evidence type="ECO:0000313" key="5">
    <source>
        <dbReference type="EMBL" id="MCP2353475.1"/>
    </source>
</evidence>
<dbReference type="SUPFAM" id="SSF48452">
    <property type="entry name" value="TPR-like"/>
    <property type="match status" value="1"/>
</dbReference>
<evidence type="ECO:0000259" key="4">
    <source>
        <dbReference type="PROSITE" id="PS51755"/>
    </source>
</evidence>
<protein>
    <submittedName>
        <fullName evidence="5">ATPase/DNA-binding SARP family transcriptional activator</fullName>
    </submittedName>
</protein>
<dbReference type="InterPro" id="IPR058852">
    <property type="entry name" value="HTH_77"/>
</dbReference>
<dbReference type="PROSITE" id="PS51755">
    <property type="entry name" value="OMPR_PHOB"/>
    <property type="match status" value="1"/>
</dbReference>
<evidence type="ECO:0000256" key="3">
    <source>
        <dbReference type="PROSITE-ProRule" id="PRU01091"/>
    </source>
</evidence>
<accession>A0A9X2G914</accession>
<keyword evidence="2 3" id="KW-0238">DNA-binding</keyword>
<dbReference type="RefSeq" id="WP_253740033.1">
    <property type="nucleotide sequence ID" value="NZ_JAMZEB010000001.1"/>
</dbReference>
<dbReference type="Gene3D" id="1.25.40.10">
    <property type="entry name" value="Tetratricopeptide repeat domain"/>
    <property type="match status" value="1"/>
</dbReference>
<dbReference type="InterPro" id="IPR027417">
    <property type="entry name" value="P-loop_NTPase"/>
</dbReference>
<feature type="DNA-binding region" description="OmpR/PhoB-type" evidence="3">
    <location>
        <begin position="1"/>
        <end position="81"/>
    </location>
</feature>
<dbReference type="Gene3D" id="3.40.50.300">
    <property type="entry name" value="P-loop containing nucleotide triphosphate hydrolases"/>
    <property type="match status" value="1"/>
</dbReference>
<keyword evidence="6" id="KW-1185">Reference proteome</keyword>
<organism evidence="5 6">
    <name type="scientific">Nonomuraea thailandensis</name>
    <dbReference type="NCBI Taxonomy" id="1188745"/>
    <lineage>
        <taxon>Bacteria</taxon>
        <taxon>Bacillati</taxon>
        <taxon>Actinomycetota</taxon>
        <taxon>Actinomycetes</taxon>
        <taxon>Streptosporangiales</taxon>
        <taxon>Streptosporangiaceae</taxon>
        <taxon>Nonomuraea</taxon>
    </lineage>
</organism>
<dbReference type="GO" id="GO:0006355">
    <property type="term" value="P:regulation of DNA-templated transcription"/>
    <property type="evidence" value="ECO:0007669"/>
    <property type="project" value="InterPro"/>
</dbReference>
<evidence type="ECO:0000256" key="1">
    <source>
        <dbReference type="ARBA" id="ARBA00005820"/>
    </source>
</evidence>
<dbReference type="SMART" id="SM00862">
    <property type="entry name" value="Trans_reg_C"/>
    <property type="match status" value="1"/>
</dbReference>
<dbReference type="InterPro" id="IPR011990">
    <property type="entry name" value="TPR-like_helical_dom_sf"/>
</dbReference>
<evidence type="ECO:0000313" key="6">
    <source>
        <dbReference type="Proteomes" id="UP001139648"/>
    </source>
</evidence>
<dbReference type="EMBL" id="JAMZEB010000001">
    <property type="protein sequence ID" value="MCP2353475.1"/>
    <property type="molecule type" value="Genomic_DNA"/>
</dbReference>
<dbReference type="SUPFAM" id="SSF46894">
    <property type="entry name" value="C-terminal effector domain of the bipartite response regulators"/>
    <property type="match status" value="1"/>
</dbReference>
<feature type="domain" description="OmpR/PhoB-type" evidence="4">
    <location>
        <begin position="1"/>
        <end position="81"/>
    </location>
</feature>
<dbReference type="GO" id="GO:0000160">
    <property type="term" value="P:phosphorelay signal transduction system"/>
    <property type="evidence" value="ECO:0007669"/>
    <property type="project" value="InterPro"/>
</dbReference>
<dbReference type="SMART" id="SM01043">
    <property type="entry name" value="BTAD"/>
    <property type="match status" value="1"/>
</dbReference>
<reference evidence="5" key="1">
    <citation type="submission" date="2022-06" db="EMBL/GenBank/DDBJ databases">
        <title>Sequencing the genomes of 1000 actinobacteria strains.</title>
        <authorList>
            <person name="Klenk H.-P."/>
        </authorList>
    </citation>
    <scope>NUCLEOTIDE SEQUENCE</scope>
    <source>
        <strain evidence="5">DSM 46694</strain>
    </source>
</reference>
<proteinExistence type="inferred from homology"/>
<dbReference type="InterPro" id="IPR001867">
    <property type="entry name" value="OmpR/PhoB-type_DNA-bd"/>
</dbReference>
<comment type="caution">
    <text evidence="5">The sequence shown here is derived from an EMBL/GenBank/DDBJ whole genome shotgun (WGS) entry which is preliminary data.</text>
</comment>
<dbReference type="Gene3D" id="1.10.10.10">
    <property type="entry name" value="Winged helix-like DNA-binding domain superfamily/Winged helix DNA-binding domain"/>
    <property type="match status" value="1"/>
</dbReference>
<dbReference type="PANTHER" id="PTHR47691">
    <property type="entry name" value="REGULATOR-RELATED"/>
    <property type="match status" value="1"/>
</dbReference>
<dbReference type="InterPro" id="IPR036388">
    <property type="entry name" value="WH-like_DNA-bd_sf"/>
</dbReference>
<dbReference type="PANTHER" id="PTHR47691:SF3">
    <property type="entry name" value="HTH-TYPE TRANSCRIPTIONAL REGULATOR RV0890C-RELATED"/>
    <property type="match status" value="1"/>
</dbReference>
<name>A0A9X2G914_9ACTN</name>
<dbReference type="InterPro" id="IPR041664">
    <property type="entry name" value="AAA_16"/>
</dbReference>
<dbReference type="Proteomes" id="UP001139648">
    <property type="component" value="Unassembled WGS sequence"/>
</dbReference>
<dbReference type="Pfam" id="PF13191">
    <property type="entry name" value="AAA_16"/>
    <property type="match status" value="1"/>
</dbReference>
<comment type="similarity">
    <text evidence="1">Belongs to the AfsR/DnrI/RedD regulatory family.</text>
</comment>
<sequence length="626" mass="68045">MDIGPLKQQSVLAALLLRAGKSVSLDEITDFVWGDEGPVSTVNVIQTYVRRLRDVFEPERASGARKGRIRTVGSGFYAARLGEEELDLLRFRALVERAGRAHAGQDTLLLLLEALDLWRGACLGSSRQEHPWVRAVNQERASAAVAAVAAARRCDAMHETVPRLRAVAADEPLNEPLHAHLMLAMAETGAQSEAVSVYEGIRRRLADEFGVDPSPTLRNAYQEVIGRIVSSRRPVGGIESGIWRGPPPALDGLVGREEDLKQLTQFVTDRRIVTITGPGGVGKTAMALAVADRLAGHYRDGVAVAELGLLAPEQVGDRGEERLEVMADTLCALLDVPVRAAGALESLIRAVHDRAMLIVLDNAEHVTATVARLMDHLRRVTPAPHILITTRRPVGMPDETIWDLEPLPVPPPDAGDPSGFPAVELYLRRAKQHVPTVDLSDNLGVVAELCRRLEGLPLGIELATGRLRSISPTVLLHRIDGWLGVLTRPGRQGLPHQRTLASTVQWSLDLLGDDARLLLYRLAVFTGGFDLEAAERVAGFAPLSAERVAGTLTELIDHSLVQVVRGEEYRYRLLAPVRDTCRALADNSDNADLVDMAAARDRHLRFSRGPSAELATPARQAGARTT</sequence>
<gene>
    <name evidence="5" type="ORF">HD597_000495</name>
</gene>
<dbReference type="InterPro" id="IPR016032">
    <property type="entry name" value="Sig_transdc_resp-reg_C-effctor"/>
</dbReference>
<dbReference type="Pfam" id="PF03704">
    <property type="entry name" value="BTAD"/>
    <property type="match status" value="1"/>
</dbReference>
<dbReference type="PRINTS" id="PR00364">
    <property type="entry name" value="DISEASERSIST"/>
</dbReference>
<dbReference type="AlphaFoldDB" id="A0A9X2G914"/>
<dbReference type="Pfam" id="PF00486">
    <property type="entry name" value="Trans_reg_C"/>
    <property type="match status" value="1"/>
</dbReference>
<dbReference type="GO" id="GO:0003677">
    <property type="term" value="F:DNA binding"/>
    <property type="evidence" value="ECO:0007669"/>
    <property type="project" value="UniProtKB-UniRule"/>
</dbReference>
<dbReference type="Pfam" id="PF25872">
    <property type="entry name" value="HTH_77"/>
    <property type="match status" value="1"/>
</dbReference>
<dbReference type="SUPFAM" id="SSF52540">
    <property type="entry name" value="P-loop containing nucleoside triphosphate hydrolases"/>
    <property type="match status" value="1"/>
</dbReference>
<evidence type="ECO:0000256" key="2">
    <source>
        <dbReference type="ARBA" id="ARBA00023125"/>
    </source>
</evidence>